<name>U4KUC2_PYROM</name>
<dbReference type="GO" id="GO:0009277">
    <property type="term" value="C:fungal-type cell wall"/>
    <property type="evidence" value="ECO:0007669"/>
    <property type="project" value="TreeGrafter"/>
</dbReference>
<proteinExistence type="predicted"/>
<dbReference type="eggNOG" id="ENOG502QUZC">
    <property type="taxonomic scope" value="Eukaryota"/>
</dbReference>
<dbReference type="SUPFAM" id="SSF52058">
    <property type="entry name" value="L domain-like"/>
    <property type="match status" value="2"/>
</dbReference>
<keyword evidence="3" id="KW-0325">Glycoprotein</keyword>
<dbReference type="OMA" id="WANNITF"/>
<feature type="chain" id="PRO_5004651430" evidence="4">
    <location>
        <begin position="20"/>
        <end position="389"/>
    </location>
</feature>
<dbReference type="GO" id="GO:0009986">
    <property type="term" value="C:cell surface"/>
    <property type="evidence" value="ECO:0007669"/>
    <property type="project" value="TreeGrafter"/>
</dbReference>
<evidence type="ECO:0000256" key="3">
    <source>
        <dbReference type="ARBA" id="ARBA00023180"/>
    </source>
</evidence>
<protein>
    <submittedName>
        <fullName evidence="5">Similar to Cell wall protein ECM33 acc. no. P38248</fullName>
    </submittedName>
</protein>
<dbReference type="EMBL" id="HF935218">
    <property type="protein sequence ID" value="CCX04878.1"/>
    <property type="molecule type" value="Genomic_DNA"/>
</dbReference>
<dbReference type="PROSITE" id="PS51257">
    <property type="entry name" value="PROKAR_LIPOPROTEIN"/>
    <property type="match status" value="1"/>
</dbReference>
<dbReference type="OrthoDB" id="536881at2759"/>
<dbReference type="InterPro" id="IPR051648">
    <property type="entry name" value="CWI-Assembly_Regulator"/>
</dbReference>
<dbReference type="PANTHER" id="PTHR31018:SF3">
    <property type="entry name" value="RECEPTOR PROTEIN-TYROSINE KINASE"/>
    <property type="match status" value="1"/>
</dbReference>
<comment type="subcellular location">
    <subcellularLocation>
        <location evidence="1">Cell envelope</location>
    </subcellularLocation>
</comment>
<dbReference type="GO" id="GO:0031505">
    <property type="term" value="P:fungal-type cell wall organization"/>
    <property type="evidence" value="ECO:0007669"/>
    <property type="project" value="TreeGrafter"/>
</dbReference>
<keyword evidence="2 4" id="KW-0732">Signal</keyword>
<dbReference type="STRING" id="1076935.U4KUC2"/>
<evidence type="ECO:0000256" key="4">
    <source>
        <dbReference type="SAM" id="SignalP"/>
    </source>
</evidence>
<reference evidence="5 6" key="1">
    <citation type="journal article" date="2013" name="PLoS Genet.">
        <title>The genome and development-dependent transcriptomes of Pyronema confluens: a window into fungal evolution.</title>
        <authorList>
            <person name="Traeger S."/>
            <person name="Altegoer F."/>
            <person name="Freitag M."/>
            <person name="Gabaldon T."/>
            <person name="Kempken F."/>
            <person name="Kumar A."/>
            <person name="Marcet-Houben M."/>
            <person name="Poggeler S."/>
            <person name="Stajich J.E."/>
            <person name="Nowrousian M."/>
        </authorList>
    </citation>
    <scope>NUCLEOTIDE SEQUENCE [LARGE SCALE GENOMIC DNA]</scope>
    <source>
        <strain evidence="6">CBS 100304</strain>
        <tissue evidence="5">Vegetative mycelium</tissue>
    </source>
</reference>
<evidence type="ECO:0000256" key="1">
    <source>
        <dbReference type="ARBA" id="ARBA00004196"/>
    </source>
</evidence>
<sequence length="389" mass="40308">MPSIKQLLLAAMVASMAAAACDEDVTIESDGDVSQLASCSKLTGKVTLGKKVTSVALPATLTSITGDVVADGAANLVAFQAPGLRTIGGSFTLKGLIVLSNLAFPELVSVGDINWATLPALQNLGFTKEVSKANSVLITDTLLNTLQGINLKTAERFNINNNRYLRSVDVALTQVSDLLLIESNGKGVNASFPDLKWANNITVRDAGDIYFPKLQKVNSSAAFVNNTFSAADFPELTSVGESFALISCSKLEKITANSLETVGGTFQLANNTKLTTVDGFGALRVVGGAIDLSGTFKEVLLPKLDDVRGGFNLQSTDDVNCGNFTSLKSAGVVKGDDFTCEGKKERAESKTAGLGTDGSGSGDDTSGAVRVGASFATALLAGAVAMFVL</sequence>
<dbReference type="GO" id="GO:0005886">
    <property type="term" value="C:plasma membrane"/>
    <property type="evidence" value="ECO:0007669"/>
    <property type="project" value="TreeGrafter"/>
</dbReference>
<organism evidence="5 6">
    <name type="scientific">Pyronema omphalodes (strain CBS 100304)</name>
    <name type="common">Pyronema confluens</name>
    <dbReference type="NCBI Taxonomy" id="1076935"/>
    <lineage>
        <taxon>Eukaryota</taxon>
        <taxon>Fungi</taxon>
        <taxon>Dikarya</taxon>
        <taxon>Ascomycota</taxon>
        <taxon>Pezizomycotina</taxon>
        <taxon>Pezizomycetes</taxon>
        <taxon>Pezizales</taxon>
        <taxon>Pyronemataceae</taxon>
        <taxon>Pyronema</taxon>
    </lineage>
</organism>
<keyword evidence="6" id="KW-1185">Reference proteome</keyword>
<accession>U4KUC2</accession>
<dbReference type="Proteomes" id="UP000018144">
    <property type="component" value="Unassembled WGS sequence"/>
</dbReference>
<gene>
    <name evidence="5" type="ORF">PCON_03860</name>
</gene>
<evidence type="ECO:0000256" key="2">
    <source>
        <dbReference type="ARBA" id="ARBA00022729"/>
    </source>
</evidence>
<feature type="signal peptide" evidence="4">
    <location>
        <begin position="1"/>
        <end position="19"/>
    </location>
</feature>
<dbReference type="PANTHER" id="PTHR31018">
    <property type="entry name" value="SPORULATION-SPECIFIC PROTEIN-RELATED"/>
    <property type="match status" value="1"/>
</dbReference>
<evidence type="ECO:0000313" key="5">
    <source>
        <dbReference type="EMBL" id="CCX04878.1"/>
    </source>
</evidence>
<evidence type="ECO:0000313" key="6">
    <source>
        <dbReference type="Proteomes" id="UP000018144"/>
    </source>
</evidence>
<dbReference type="AlphaFoldDB" id="U4KUC2"/>